<sequence length="736" mass="82160">MEAFSRKNNMKGWAAIGLYPFNRCVYWELVDKDAKAVAAVSKAPRVNLEVSTFGFKGKEARRKDTEDGEAEVEEEQVAEQKKPAATNTQVRKRQAAVKEMERSAKYAKLAEGARKKVEQARNHVKLAKLVKEELVGMLKAMGETPATSAKKAAMEALVQQLLGVVQHSHETEVDYQQRNESHQQAKARCIIVRESQKDAKEKKREREGLNQATAGVFGTAKARKQTSIQAGFMGSAQKLADEALAHAFYTANVAPNVLDNLDFKRALQKVALVGPAYTAPSRHAVIAGPMLTADADRVKALILTKRAPIEKFGSTIVSDVATDGCKRPINNLIDISAELAELVKAEDCTGKTKDKQFIADFVIDYVKSLQNPFSVVQVLMDNATRGSWPLIEAECPWVSVGPCEPHVSSLEVADISKLPFFKAVIKKVHVIRKFILNHQKALATFKSLAEGMLTQPGATREATVFYGFTSFLQHIDAITQTLTSQGVVQYVRANRGQRATPESRTLHELYSEAKDFASEADLQPQIELCLQVLTPIVKLLRLADSDRPSASKIQYHKFEVQEILKGLTCPDPAPWEEGEYEWDEMLQEIVAIHRYRWDYGYTIVQGTGYLLDPEFVDMDQHQDHETMVAFTRFVEKTYPMPPAFAQGYSPTEDEKKAYNVARTEALAKRSAAETQLLEYKLKRGVFSRETVWETAKIISAADFWYLYGSGVKELQLVGMRATAQVAGSELLWTCDP</sequence>
<gene>
    <name evidence="3" type="ORF">CYMTET_40602</name>
</gene>
<proteinExistence type="predicted"/>
<accession>A0AAE0F3G7</accession>
<dbReference type="Proteomes" id="UP001190700">
    <property type="component" value="Unassembled WGS sequence"/>
</dbReference>
<evidence type="ECO:0000259" key="2">
    <source>
        <dbReference type="Pfam" id="PF04937"/>
    </source>
</evidence>
<feature type="domain" description="DUF659" evidence="2">
    <location>
        <begin position="286"/>
        <end position="431"/>
    </location>
</feature>
<dbReference type="Pfam" id="PF04937">
    <property type="entry name" value="DUF659"/>
    <property type="match status" value="1"/>
</dbReference>
<comment type="caution">
    <text evidence="3">The sequence shown here is derived from an EMBL/GenBank/DDBJ whole genome shotgun (WGS) entry which is preliminary data.</text>
</comment>
<dbReference type="SUPFAM" id="SSF53098">
    <property type="entry name" value="Ribonuclease H-like"/>
    <property type="match status" value="1"/>
</dbReference>
<evidence type="ECO:0000313" key="3">
    <source>
        <dbReference type="EMBL" id="KAK3249997.1"/>
    </source>
</evidence>
<reference evidence="3 4" key="1">
    <citation type="journal article" date="2015" name="Genome Biol. Evol.">
        <title>Comparative Genomics of a Bacterivorous Green Alga Reveals Evolutionary Causalities and Consequences of Phago-Mixotrophic Mode of Nutrition.</title>
        <authorList>
            <person name="Burns J.A."/>
            <person name="Paasch A."/>
            <person name="Narechania A."/>
            <person name="Kim E."/>
        </authorList>
    </citation>
    <scope>NUCLEOTIDE SEQUENCE [LARGE SCALE GENOMIC DNA]</scope>
    <source>
        <strain evidence="3 4">PLY_AMNH</strain>
    </source>
</reference>
<dbReference type="AlphaFoldDB" id="A0AAE0F3G7"/>
<keyword evidence="4" id="KW-1185">Reference proteome</keyword>
<protein>
    <recommendedName>
        <fullName evidence="2">DUF659 domain-containing protein</fullName>
    </recommendedName>
</protein>
<feature type="compositionally biased region" description="Acidic residues" evidence="1">
    <location>
        <begin position="66"/>
        <end position="77"/>
    </location>
</feature>
<evidence type="ECO:0000313" key="4">
    <source>
        <dbReference type="Proteomes" id="UP001190700"/>
    </source>
</evidence>
<name>A0AAE0F3G7_9CHLO</name>
<dbReference type="PANTHER" id="PTHR32166:SF123">
    <property type="entry name" value="BED-TYPE DOMAIN-CONTAINING PROTEIN"/>
    <property type="match status" value="1"/>
</dbReference>
<dbReference type="InterPro" id="IPR012337">
    <property type="entry name" value="RNaseH-like_sf"/>
</dbReference>
<dbReference type="PANTHER" id="PTHR32166">
    <property type="entry name" value="OSJNBA0013A04.12 PROTEIN"/>
    <property type="match status" value="1"/>
</dbReference>
<organism evidence="3 4">
    <name type="scientific">Cymbomonas tetramitiformis</name>
    <dbReference type="NCBI Taxonomy" id="36881"/>
    <lineage>
        <taxon>Eukaryota</taxon>
        <taxon>Viridiplantae</taxon>
        <taxon>Chlorophyta</taxon>
        <taxon>Pyramimonadophyceae</taxon>
        <taxon>Pyramimonadales</taxon>
        <taxon>Pyramimonadaceae</taxon>
        <taxon>Cymbomonas</taxon>
    </lineage>
</organism>
<feature type="region of interest" description="Disordered" evidence="1">
    <location>
        <begin position="58"/>
        <end position="91"/>
    </location>
</feature>
<evidence type="ECO:0000256" key="1">
    <source>
        <dbReference type="SAM" id="MobiDB-lite"/>
    </source>
</evidence>
<dbReference type="InterPro" id="IPR007021">
    <property type="entry name" value="DUF659"/>
</dbReference>
<dbReference type="EMBL" id="LGRX02026963">
    <property type="protein sequence ID" value="KAK3249997.1"/>
    <property type="molecule type" value="Genomic_DNA"/>
</dbReference>